<evidence type="ECO:0000256" key="1">
    <source>
        <dbReference type="SAM" id="MobiDB-lite"/>
    </source>
</evidence>
<dbReference type="PANTHER" id="PTHR35309:SF4">
    <property type="entry name" value="TOCOPHEROL CYCLASE"/>
    <property type="match status" value="1"/>
</dbReference>
<dbReference type="Proteomes" id="UP000001876">
    <property type="component" value="Unassembled WGS sequence"/>
</dbReference>
<evidence type="ECO:0000313" key="3">
    <source>
        <dbReference type="Proteomes" id="UP000001876"/>
    </source>
</evidence>
<protein>
    <submittedName>
        <fullName evidence="2">Predicted protein</fullName>
    </submittedName>
</protein>
<dbReference type="EMBL" id="GG663738">
    <property type="protein sequence ID" value="EEH57779.1"/>
    <property type="molecule type" value="Genomic_DNA"/>
</dbReference>
<dbReference type="OMA" id="ERYECSI"/>
<evidence type="ECO:0000313" key="2">
    <source>
        <dbReference type="EMBL" id="EEH57779.1"/>
    </source>
</evidence>
<feature type="region of interest" description="Disordered" evidence="1">
    <location>
        <begin position="1"/>
        <end position="51"/>
    </location>
</feature>
<dbReference type="eggNOG" id="ENOG502QQ9P">
    <property type="taxonomic scope" value="Eukaryota"/>
</dbReference>
<dbReference type="GeneID" id="9683266"/>
<feature type="compositionally biased region" description="Gly residues" evidence="1">
    <location>
        <begin position="1"/>
        <end position="18"/>
    </location>
</feature>
<dbReference type="PANTHER" id="PTHR35309">
    <property type="match status" value="1"/>
</dbReference>
<sequence length="343" mass="36399">MTLGGGGDGDGGGGGGGTADEEFFEITDDGRRHRGRLSKSKSSAGPLEDHSVWPREKCVSEARWDIAVRPVLGYGGRADDVDNVSLAGWLSSLPVFEPHYQVTMAHGLASGWIEHDGARTEFTNAPAYSEKNWGGAGFPSRWFWCQCNAFHGAPGLSVTATGGNRGVVLLPGVREEVAAVLVHLPDGSFLPFAPVTGAGGSPAAEVIWDVDTWGRWRVTAKTPTREVVVKADTAEDAGVVGKTTVLRAPMDDVDKGMAPLCRESFRGRMSMSMWKLDPSTGARVETLLDDVRSDVAAVEVGGGPWSEPWRGTARMREPLGTLAGADVDVNAIASFLRLDVPGL</sequence>
<dbReference type="GO" id="GO:0009976">
    <property type="term" value="F:tocopherol cyclase activity"/>
    <property type="evidence" value="ECO:0007669"/>
    <property type="project" value="InterPro"/>
</dbReference>
<name>C1MQW9_MICPC</name>
<dbReference type="OrthoDB" id="38968at2759"/>
<gene>
    <name evidence="2" type="ORF">MICPUCDRAFT_33085</name>
</gene>
<dbReference type="Pfam" id="PF14249">
    <property type="entry name" value="Tocopherol_cycl"/>
    <property type="match status" value="1"/>
</dbReference>
<organism evidence="3">
    <name type="scientific">Micromonas pusilla (strain CCMP1545)</name>
    <name type="common">Picoplanktonic green alga</name>
    <dbReference type="NCBI Taxonomy" id="564608"/>
    <lineage>
        <taxon>Eukaryota</taxon>
        <taxon>Viridiplantae</taxon>
        <taxon>Chlorophyta</taxon>
        <taxon>Mamiellophyceae</taxon>
        <taxon>Mamiellales</taxon>
        <taxon>Mamiellaceae</taxon>
        <taxon>Micromonas</taxon>
    </lineage>
</organism>
<proteinExistence type="predicted"/>
<reference evidence="2 3" key="1">
    <citation type="journal article" date="2009" name="Science">
        <title>Green evolution and dynamic adaptations revealed by genomes of the marine picoeukaryotes Micromonas.</title>
        <authorList>
            <person name="Worden A.Z."/>
            <person name="Lee J.H."/>
            <person name="Mock T."/>
            <person name="Rouze P."/>
            <person name="Simmons M.P."/>
            <person name="Aerts A.L."/>
            <person name="Allen A.E."/>
            <person name="Cuvelier M.L."/>
            <person name="Derelle E."/>
            <person name="Everett M.V."/>
            <person name="Foulon E."/>
            <person name="Grimwood J."/>
            <person name="Gundlach H."/>
            <person name="Henrissat B."/>
            <person name="Napoli C."/>
            <person name="McDonald S.M."/>
            <person name="Parker M.S."/>
            <person name="Rombauts S."/>
            <person name="Salamov A."/>
            <person name="Von Dassow P."/>
            <person name="Badger J.H."/>
            <person name="Coutinho P.M."/>
            <person name="Demir E."/>
            <person name="Dubchak I."/>
            <person name="Gentemann C."/>
            <person name="Eikrem W."/>
            <person name="Gready J.E."/>
            <person name="John U."/>
            <person name="Lanier W."/>
            <person name="Lindquist E.A."/>
            <person name="Lucas S."/>
            <person name="Mayer K.F."/>
            <person name="Moreau H."/>
            <person name="Not F."/>
            <person name="Otillar R."/>
            <person name="Panaud O."/>
            <person name="Pangilinan J."/>
            <person name="Paulsen I."/>
            <person name="Piegu B."/>
            <person name="Poliakov A."/>
            <person name="Robbens S."/>
            <person name="Schmutz J."/>
            <person name="Toulza E."/>
            <person name="Wyss T."/>
            <person name="Zelensky A."/>
            <person name="Zhou K."/>
            <person name="Armbrust E.V."/>
            <person name="Bhattacharya D."/>
            <person name="Goodenough U.W."/>
            <person name="Van de Peer Y."/>
            <person name="Grigoriev I.V."/>
        </authorList>
    </citation>
    <scope>NUCLEOTIDE SEQUENCE [LARGE SCALE GENOMIC DNA]</scope>
    <source>
        <strain evidence="2 3">CCMP1545</strain>
    </source>
</reference>
<dbReference type="RefSeq" id="XP_003057828.1">
    <property type="nucleotide sequence ID" value="XM_003057782.1"/>
</dbReference>
<dbReference type="KEGG" id="mpp:MICPUCDRAFT_33085"/>
<dbReference type="STRING" id="564608.C1MQW9"/>
<keyword evidence="3" id="KW-1185">Reference proteome</keyword>
<accession>C1MQW9</accession>
<dbReference type="InterPro" id="IPR025893">
    <property type="entry name" value="Tocopherol_cyclase"/>
</dbReference>
<dbReference type="AlphaFoldDB" id="C1MQW9"/>